<feature type="compositionally biased region" description="Basic and acidic residues" evidence="2">
    <location>
        <begin position="432"/>
        <end position="448"/>
    </location>
</feature>
<feature type="compositionally biased region" description="Low complexity" evidence="2">
    <location>
        <begin position="419"/>
        <end position="429"/>
    </location>
</feature>
<accession>A0A078A7G6</accession>
<dbReference type="Gene3D" id="3.30.450.40">
    <property type="match status" value="1"/>
</dbReference>
<dbReference type="InterPro" id="IPR029016">
    <property type="entry name" value="GAF-like_dom_sf"/>
</dbReference>
<feature type="region of interest" description="Disordered" evidence="2">
    <location>
        <begin position="415"/>
        <end position="464"/>
    </location>
</feature>
<sequence length="1041" mass="122070">MRSTQQLEQIYQPLSNQNNIKNSQQSFSQSNQTSSVKQKIFSSKQIDQNINYQVPLMQSTQRVQKQNDKRLHSNQEISQGKPFVLATSHSTNQLRKSLNDKNYFTQQMSKGTPGYIVKNSSKVKDRQSLNAGEEYFNHSEIEPLLQSQDQKRESFIEKQQQLKQKSPISNGQILQSDFKLSKNRLFDFQQQDKFDVYVEDVDGSPNDQIYQQSTQLSPQQLYFSSSKKNQQTPWTGTNQKRIKTANNTQIIKQQSSSKEVIIPPKDQIMFKQSQMSGTATRFWNNMKFNPNLANNEEKQLNPTVPKFFNGPQYDEIVNQPLADEKKMIYYLKKEIEEYRNDNKKISYTSKKDVMIKLLIDELDKQHKRINFLENKIKDQKARILRMEDAMKQKSHRLLLRCGSAYKPIKVQKDLINVESQSRSRSQSARNSRRGESQGDPEEQKKNQDIQEVTAENETSVTNHQIVQGSIVENPDELMQQLEQEYQSQQQRFMNMLEAHLTQVEKVDQSTQLEEDELYEDPKYKRSIIMHQDNQKLTRVVINREDLLFDVCGRHISRKQVELNVNALIFDLEKTISLLKQYHKLSDFIHSHKLQDESKLTFFQILEEFQNRAANIINCDQVIYCMMDQPSKELIQFTKKQVLKSKWAELFSFKYENMGDHFALNNPEEIKNLINVEKLKEFLGYTKTHPIESIIMTKFQILLKQGVSIAINSSTFDFSLRGMKSNFQQQCGFFTQMDNEILQQLSVSCLRKLNRERDLDLKIKLIRTYRNLFRIGINLNSRSNYASLIYESEKKLKEMMLVKNVTILIIDHDRQSFVKLNHHCIGPDGREFELSESEIQQLDLPQDIQIEGNLLYMPFKGLAQHCVKEKKTLVITEPLSYQEYDKYIDIDFDSQKITPIICVPCFNREDNSRVEALIEIEFKMKHYLSSNPLMGGQYGEFKLDIVAKEQLEIFQNQLRISIERLNILKKYQQRLKLKQNGGIHQLTDMLQIGDALSPIKLREQFTTLDKQQINNDFEMLRPLSEIGIFNDDKYDCLSDGEQ</sequence>
<dbReference type="SUPFAM" id="SSF55781">
    <property type="entry name" value="GAF domain-like"/>
    <property type="match status" value="1"/>
</dbReference>
<feature type="region of interest" description="Disordered" evidence="2">
    <location>
        <begin position="149"/>
        <end position="168"/>
    </location>
</feature>
<dbReference type="InParanoid" id="A0A078A7G6"/>
<keyword evidence="4" id="KW-1185">Reference proteome</keyword>
<feature type="compositionally biased region" description="Low complexity" evidence="2">
    <location>
        <begin position="15"/>
        <end position="35"/>
    </location>
</feature>
<name>A0A078A7G6_STYLE</name>
<feature type="compositionally biased region" description="Polar residues" evidence="2">
    <location>
        <begin position="449"/>
        <end position="464"/>
    </location>
</feature>
<dbReference type="Proteomes" id="UP000039865">
    <property type="component" value="Unassembled WGS sequence"/>
</dbReference>
<feature type="coiled-coil region" evidence="1">
    <location>
        <begin position="471"/>
        <end position="498"/>
    </location>
</feature>
<gene>
    <name evidence="3" type="primary">Contig16606.g17685</name>
    <name evidence="3" type="ORF">STYLEM_7163</name>
</gene>
<feature type="coiled-coil region" evidence="1">
    <location>
        <begin position="355"/>
        <end position="389"/>
    </location>
</feature>
<dbReference type="AlphaFoldDB" id="A0A078A7G6"/>
<feature type="region of interest" description="Disordered" evidence="2">
    <location>
        <begin position="15"/>
        <end position="40"/>
    </location>
</feature>
<evidence type="ECO:0000256" key="2">
    <source>
        <dbReference type="SAM" id="MobiDB-lite"/>
    </source>
</evidence>
<evidence type="ECO:0000313" key="4">
    <source>
        <dbReference type="Proteomes" id="UP000039865"/>
    </source>
</evidence>
<feature type="compositionally biased region" description="Polar residues" evidence="2">
    <location>
        <begin position="157"/>
        <end position="168"/>
    </location>
</feature>
<organism evidence="3 4">
    <name type="scientific">Stylonychia lemnae</name>
    <name type="common">Ciliate</name>
    <dbReference type="NCBI Taxonomy" id="5949"/>
    <lineage>
        <taxon>Eukaryota</taxon>
        <taxon>Sar</taxon>
        <taxon>Alveolata</taxon>
        <taxon>Ciliophora</taxon>
        <taxon>Intramacronucleata</taxon>
        <taxon>Spirotrichea</taxon>
        <taxon>Stichotrichia</taxon>
        <taxon>Sporadotrichida</taxon>
        <taxon>Oxytrichidae</taxon>
        <taxon>Stylonychinae</taxon>
        <taxon>Stylonychia</taxon>
    </lineage>
</organism>
<reference evidence="3 4" key="1">
    <citation type="submission" date="2014-06" db="EMBL/GenBank/DDBJ databases">
        <authorList>
            <person name="Swart Estienne"/>
        </authorList>
    </citation>
    <scope>NUCLEOTIDE SEQUENCE [LARGE SCALE GENOMIC DNA]</scope>
    <source>
        <strain evidence="3 4">130c</strain>
    </source>
</reference>
<evidence type="ECO:0000256" key="1">
    <source>
        <dbReference type="SAM" id="Coils"/>
    </source>
</evidence>
<protein>
    <submittedName>
        <fullName evidence="3">Uncharacterized protein</fullName>
    </submittedName>
</protein>
<keyword evidence="1" id="KW-0175">Coiled coil</keyword>
<evidence type="ECO:0000313" key="3">
    <source>
        <dbReference type="EMBL" id="CDW78189.1"/>
    </source>
</evidence>
<dbReference type="EMBL" id="CCKQ01006849">
    <property type="protein sequence ID" value="CDW78189.1"/>
    <property type="molecule type" value="Genomic_DNA"/>
</dbReference>
<proteinExistence type="predicted"/>